<dbReference type="Gene3D" id="3.30.750.24">
    <property type="entry name" value="STAS domain"/>
    <property type="match status" value="1"/>
</dbReference>
<dbReference type="InterPro" id="IPR058548">
    <property type="entry name" value="MlaB-like_STAS"/>
</dbReference>
<keyword evidence="3" id="KW-1185">Reference proteome</keyword>
<dbReference type="Proteomes" id="UP000777774">
    <property type="component" value="Unassembled WGS sequence"/>
</dbReference>
<name>A0ABX1K5G0_9CELL</name>
<evidence type="ECO:0000313" key="2">
    <source>
        <dbReference type="EMBL" id="NKY41160.1"/>
    </source>
</evidence>
<gene>
    <name evidence="2" type="ORF">HGA02_17015</name>
</gene>
<dbReference type="CDD" id="cd07043">
    <property type="entry name" value="STAS_anti-anti-sigma_factors"/>
    <property type="match status" value="1"/>
</dbReference>
<evidence type="ECO:0000313" key="3">
    <source>
        <dbReference type="Proteomes" id="UP000777774"/>
    </source>
</evidence>
<protein>
    <submittedName>
        <fullName evidence="2">STAS domain-containing protein</fullName>
    </submittedName>
</protein>
<reference evidence="2 3" key="1">
    <citation type="submission" date="2020-04" db="EMBL/GenBank/DDBJ databases">
        <title>MicrobeNet Type strains.</title>
        <authorList>
            <person name="Nicholson A.C."/>
        </authorList>
    </citation>
    <scope>NUCLEOTIDE SEQUENCE [LARGE SCALE GENOMIC DNA]</scope>
    <source>
        <strain evidence="2 3">ATCC BAA-787</strain>
    </source>
</reference>
<evidence type="ECO:0000259" key="1">
    <source>
        <dbReference type="PROSITE" id="PS50801"/>
    </source>
</evidence>
<dbReference type="PROSITE" id="PS50801">
    <property type="entry name" value="STAS"/>
    <property type="match status" value="1"/>
</dbReference>
<comment type="caution">
    <text evidence="2">The sequence shown here is derived from an EMBL/GenBank/DDBJ whole genome shotgun (WGS) entry which is preliminary data.</text>
</comment>
<dbReference type="InterPro" id="IPR002645">
    <property type="entry name" value="STAS_dom"/>
</dbReference>
<dbReference type="InterPro" id="IPR036513">
    <property type="entry name" value="STAS_dom_sf"/>
</dbReference>
<dbReference type="PANTHER" id="PTHR33495">
    <property type="entry name" value="ANTI-SIGMA FACTOR ANTAGONIST TM_1081-RELATED-RELATED"/>
    <property type="match status" value="1"/>
</dbReference>
<dbReference type="EMBL" id="JAAXOY010000594">
    <property type="protein sequence ID" value="NKY41160.1"/>
    <property type="molecule type" value="Genomic_DNA"/>
</dbReference>
<dbReference type="Pfam" id="PF13466">
    <property type="entry name" value="STAS_2"/>
    <property type="match status" value="1"/>
</dbReference>
<dbReference type="RefSeq" id="WP_168680359.1">
    <property type="nucleotide sequence ID" value="NZ_JAAXOY010000594.1"/>
</dbReference>
<dbReference type="SUPFAM" id="SSF52091">
    <property type="entry name" value="SpoIIaa-like"/>
    <property type="match status" value="1"/>
</dbReference>
<sequence>MSGGIAVATEGSVLRITLEGAVDLAVRESAAPVWAALATGDQDVVVDCADVTFVDSTGLSLLVRLIRDATESGRRVRLHGAPRPVTEILAVTGVDAWMRAQGVEGV</sequence>
<organism evidence="2 3">
    <name type="scientific">Cellulomonas septica</name>
    <dbReference type="NCBI Taxonomy" id="285080"/>
    <lineage>
        <taxon>Bacteria</taxon>
        <taxon>Bacillati</taxon>
        <taxon>Actinomycetota</taxon>
        <taxon>Actinomycetes</taxon>
        <taxon>Micrococcales</taxon>
        <taxon>Cellulomonadaceae</taxon>
        <taxon>Cellulomonas</taxon>
    </lineage>
</organism>
<accession>A0ABX1K5G0</accession>
<proteinExistence type="predicted"/>
<feature type="domain" description="STAS" evidence="1">
    <location>
        <begin position="1"/>
        <end position="106"/>
    </location>
</feature>